<name>A0A3F3ITJ9_SALER</name>
<accession>A0A3F3ITJ9</accession>
<reference evidence="1" key="1">
    <citation type="submission" date="2016-09" db="EMBL/GenBank/DDBJ databases">
        <title>Whole genome sequencing of Salmonella enterica.</title>
        <authorList>
            <person name="Bell R."/>
        </authorList>
    </citation>
    <scope>NUCLEOTIDE SEQUENCE [LARGE SCALE GENOMIC DNA]</scope>
    <source>
        <strain evidence="1">CFSAN044929</strain>
    </source>
</reference>
<organism evidence="1">
    <name type="scientific">Salmonella enterica</name>
    <name type="common">Salmonella choleraesuis</name>
    <dbReference type="NCBI Taxonomy" id="28901"/>
    <lineage>
        <taxon>Bacteria</taxon>
        <taxon>Pseudomonadati</taxon>
        <taxon>Pseudomonadota</taxon>
        <taxon>Gammaproteobacteria</taxon>
        <taxon>Enterobacterales</taxon>
        <taxon>Enterobacteriaceae</taxon>
        <taxon>Salmonella</taxon>
    </lineage>
</organism>
<proteinExistence type="predicted"/>
<protein>
    <submittedName>
        <fullName evidence="1">Uncharacterized protein</fullName>
    </submittedName>
</protein>
<dbReference type="Proteomes" id="UP000866740">
    <property type="component" value="Unassembled WGS sequence"/>
</dbReference>
<comment type="caution">
    <text evidence="1">The sequence shown here is derived from an EMBL/GenBank/DDBJ whole genome shotgun (WGS) entry which is preliminary data.</text>
</comment>
<dbReference type="RefSeq" id="WP_070802564.1">
    <property type="nucleotide sequence ID" value="NZ_MLTE01000017.1"/>
</dbReference>
<dbReference type="AlphaFoldDB" id="A0A3F3ITJ9"/>
<gene>
    <name evidence="1" type="ORF">A7S51_21135</name>
</gene>
<evidence type="ECO:0000313" key="1">
    <source>
        <dbReference type="EMBL" id="OHJ48392.1"/>
    </source>
</evidence>
<dbReference type="EMBL" id="MLTE01000017">
    <property type="protein sequence ID" value="OHJ48392.1"/>
    <property type="molecule type" value="Genomic_DNA"/>
</dbReference>
<sequence length="370" mass="42905">MTQQFNRERVTSLRDKTSLGVNGAGQSTYGSIDKIAWVTNMHDWQENQKLSQRLFGLASDECYLIKVRPAGKYECGGHYRHVVEIRQKGQSRKHPVLMVLHFTPTSSQRGFLRAELSPQHYSAKQITDLFVWLGRKGRIGKYLYRGLRNAWITTIHYALDVVGMKLHDYLIRLVGARSGDFNDLHGEQEGLRLGSTTIVASIYEKADVPDVTTERRYEQAVLLLDQQQFRRFLRLELRLSPGKKKLMLNNLLNMENLVSKLAFYDRNALVDSELEPDFSRLLREYVPYPVARADYQPSATLNGKQVSSSKKAADKRVDKLMERYRVELFDSEAVWAMLPHVVEKLGILAHPQYWQFEHRQKWLQLRLTHG</sequence>